<evidence type="ECO:0000313" key="2">
    <source>
        <dbReference type="Proteomes" id="UP000624244"/>
    </source>
</evidence>
<reference evidence="1" key="1">
    <citation type="submission" date="2019-11" db="EMBL/GenBank/DDBJ databases">
        <title>Bipolaris sorokiniana Genome sequencing.</title>
        <authorList>
            <person name="Wang H."/>
        </authorList>
    </citation>
    <scope>NUCLEOTIDE SEQUENCE</scope>
</reference>
<sequence>MQSAPPRHILHTSLTKGPMHMHMHMHVYLQSNKAGTAGTIHPRTYFSLAKTSKNKSEWTRTWMLRPTTCALETLLLPYMLSANMAQCRHPAPKPFRRISETSCSPQTIRAPNEMKDDHRVGEAKFCY</sequence>
<dbReference type="EMBL" id="WNKQ01000021">
    <property type="protein sequence ID" value="KAF5844946.1"/>
    <property type="molecule type" value="Genomic_DNA"/>
</dbReference>
<comment type="caution">
    <text evidence="1">The sequence shown here is derived from an EMBL/GenBank/DDBJ whole genome shotgun (WGS) entry which is preliminary data.</text>
</comment>
<protein>
    <submittedName>
        <fullName evidence="1">Uncharacterized protein</fullName>
    </submittedName>
</protein>
<organism evidence="1 2">
    <name type="scientific">Cochliobolus sativus</name>
    <name type="common">Common root rot and spot blotch fungus</name>
    <name type="synonym">Bipolaris sorokiniana</name>
    <dbReference type="NCBI Taxonomy" id="45130"/>
    <lineage>
        <taxon>Eukaryota</taxon>
        <taxon>Fungi</taxon>
        <taxon>Dikarya</taxon>
        <taxon>Ascomycota</taxon>
        <taxon>Pezizomycotina</taxon>
        <taxon>Dothideomycetes</taxon>
        <taxon>Pleosporomycetidae</taxon>
        <taxon>Pleosporales</taxon>
        <taxon>Pleosporineae</taxon>
        <taxon>Pleosporaceae</taxon>
        <taxon>Bipolaris</taxon>
    </lineage>
</organism>
<proteinExistence type="predicted"/>
<dbReference type="Proteomes" id="UP000624244">
    <property type="component" value="Unassembled WGS sequence"/>
</dbReference>
<name>A0A8H5Z7I1_COCSA</name>
<accession>A0A8H5Z7I1</accession>
<gene>
    <name evidence="1" type="ORF">GGP41_008794</name>
</gene>
<dbReference type="AlphaFoldDB" id="A0A8H5Z7I1"/>
<evidence type="ECO:0000313" key="1">
    <source>
        <dbReference type="EMBL" id="KAF5844946.1"/>
    </source>
</evidence>